<comment type="subcellular location">
    <subcellularLocation>
        <location evidence="3">Cytoplasm</location>
    </subcellularLocation>
</comment>
<dbReference type="KEGG" id="aiq:Azoinq_13010"/>
<keyword evidence="2 3" id="KW-0143">Chaperone</keyword>
<dbReference type="GO" id="GO:0016151">
    <property type="term" value="F:nickel cation binding"/>
    <property type="evidence" value="ECO:0007669"/>
    <property type="project" value="UniProtKB-UniRule"/>
</dbReference>
<keyword evidence="6" id="KW-1185">Reference proteome</keyword>
<evidence type="ECO:0000256" key="2">
    <source>
        <dbReference type="ARBA" id="ARBA00023186"/>
    </source>
</evidence>
<sequence length="300" mass="32464">MSLETASAVPAPPPNGNAPGYAPWQAELTLGFRRQGERTVLAERRHFGPLRVQKALYPEGDEVCQVLLLHPPSGVAGGDQLNIRVRVEAGAHAQLTTPGAGKMYRSAGPEAAQHHHFTLDQGACLEWLPQETIVFDGAKVSQSLTVDLAPDARFIGWDLVCLGRSAAGEKFTRGHHHLATRLTRNGRPLWLERGRLAGGAPLLASPVGMAGEAVYGTLMAADESLDQLDREAREALLADLRRHVLEDGADHGLTLLPGLLLARYLGNSTEAGRHWFAALWAGLRPRLLGRDAVPPRIWNT</sequence>
<comment type="subunit">
    <text evidence="3">UreD, UreF and UreG form a complex that acts as a GTP-hydrolysis-dependent molecular chaperone, activating the urease apoprotein by helping to assemble the nickel containing metallocenter of UreC. The UreE protein probably delivers the nickel.</text>
</comment>
<name>A0A975SLW0_9RHOO</name>
<organism evidence="5 6">
    <name type="scientific">Azospira inquinata</name>
    <dbReference type="NCBI Taxonomy" id="2785627"/>
    <lineage>
        <taxon>Bacteria</taxon>
        <taxon>Pseudomonadati</taxon>
        <taxon>Pseudomonadota</taxon>
        <taxon>Betaproteobacteria</taxon>
        <taxon>Rhodocyclales</taxon>
        <taxon>Rhodocyclaceae</taxon>
        <taxon>Azospira</taxon>
    </lineage>
</organism>
<keyword evidence="3" id="KW-0963">Cytoplasm</keyword>
<comment type="function">
    <text evidence="3">Required for maturation of urease via the functional incorporation of the urease nickel metallocenter.</text>
</comment>
<reference evidence="5" key="1">
    <citation type="submission" date="2020-11" db="EMBL/GenBank/DDBJ databases">
        <title>Azospira inquinata sp. nov.</title>
        <authorList>
            <person name="Moe W.M."/>
            <person name="Mikes M.C."/>
        </authorList>
    </citation>
    <scope>NUCLEOTIDE SEQUENCE</scope>
    <source>
        <strain evidence="5">Azo-3</strain>
    </source>
</reference>
<dbReference type="InterPro" id="IPR002669">
    <property type="entry name" value="UreD"/>
</dbReference>
<evidence type="ECO:0000256" key="1">
    <source>
        <dbReference type="ARBA" id="ARBA00007177"/>
    </source>
</evidence>
<dbReference type="PANTHER" id="PTHR33643:SF1">
    <property type="entry name" value="UREASE ACCESSORY PROTEIN D"/>
    <property type="match status" value="1"/>
</dbReference>
<dbReference type="EMBL" id="CP064782">
    <property type="protein sequence ID" value="QWT48742.1"/>
    <property type="molecule type" value="Genomic_DNA"/>
</dbReference>
<accession>A0A975SLW0</accession>
<comment type="similarity">
    <text evidence="1 3">Belongs to the UreD family.</text>
</comment>
<gene>
    <name evidence="3" type="primary">ureD</name>
    <name evidence="5" type="ORF">Azoinq_13010</name>
</gene>
<evidence type="ECO:0000313" key="5">
    <source>
        <dbReference type="EMBL" id="QWT48742.1"/>
    </source>
</evidence>
<protein>
    <recommendedName>
        <fullName evidence="3">Urease accessory protein UreD</fullName>
    </recommendedName>
</protein>
<evidence type="ECO:0000256" key="4">
    <source>
        <dbReference type="SAM" id="MobiDB-lite"/>
    </source>
</evidence>
<evidence type="ECO:0000256" key="3">
    <source>
        <dbReference type="HAMAP-Rule" id="MF_01384"/>
    </source>
</evidence>
<feature type="region of interest" description="Disordered" evidence="4">
    <location>
        <begin position="1"/>
        <end position="22"/>
    </location>
</feature>
<dbReference type="RefSeq" id="WP_216128462.1">
    <property type="nucleotide sequence ID" value="NZ_CP064782.1"/>
</dbReference>
<dbReference type="AlphaFoldDB" id="A0A975SLW0"/>
<dbReference type="PANTHER" id="PTHR33643">
    <property type="entry name" value="UREASE ACCESSORY PROTEIN D"/>
    <property type="match status" value="1"/>
</dbReference>
<dbReference type="HAMAP" id="MF_01384">
    <property type="entry name" value="UreD"/>
    <property type="match status" value="1"/>
</dbReference>
<keyword evidence="3" id="KW-0996">Nickel insertion</keyword>
<proteinExistence type="inferred from homology"/>
<dbReference type="GO" id="GO:0005737">
    <property type="term" value="C:cytoplasm"/>
    <property type="evidence" value="ECO:0007669"/>
    <property type="project" value="UniProtKB-SubCell"/>
</dbReference>
<dbReference type="Pfam" id="PF01774">
    <property type="entry name" value="UreD"/>
    <property type="match status" value="1"/>
</dbReference>
<evidence type="ECO:0000313" key="6">
    <source>
        <dbReference type="Proteomes" id="UP000683428"/>
    </source>
</evidence>
<dbReference type="Proteomes" id="UP000683428">
    <property type="component" value="Chromosome"/>
</dbReference>